<reference evidence="13" key="1">
    <citation type="submission" date="2025-08" db="UniProtKB">
        <authorList>
            <consortium name="Ensembl"/>
        </authorList>
    </citation>
    <scope>IDENTIFICATION</scope>
</reference>
<dbReference type="AlphaFoldDB" id="A0A3B4VKF1"/>
<evidence type="ECO:0000256" key="4">
    <source>
        <dbReference type="ARBA" id="ARBA00022723"/>
    </source>
</evidence>
<dbReference type="PANTHER" id="PTHR22748:SF26">
    <property type="entry name" value="ENDONUCLEASE_EXONUCLEASE_PHOSPHATASE DOMAIN-CONTAINING PROTEIN"/>
    <property type="match status" value="1"/>
</dbReference>
<evidence type="ECO:0000256" key="1">
    <source>
        <dbReference type="ARBA" id="ARBA00000493"/>
    </source>
</evidence>
<protein>
    <recommendedName>
        <fullName evidence="3">exodeoxyribonuclease III</fullName>
        <ecNumber evidence="3">3.1.11.2</ecNumber>
    </recommendedName>
</protein>
<dbReference type="STRING" id="41447.ENSSDUP00000030250"/>
<dbReference type="GO" id="GO:0008081">
    <property type="term" value="F:phosphoric diester hydrolase activity"/>
    <property type="evidence" value="ECO:0007669"/>
    <property type="project" value="TreeGrafter"/>
</dbReference>
<feature type="active site" description="Proton donor/acceptor" evidence="9">
    <location>
        <position position="155"/>
    </location>
</feature>
<evidence type="ECO:0000256" key="9">
    <source>
        <dbReference type="PIRSR" id="PIRSR604808-1"/>
    </source>
</evidence>
<feature type="site" description="Transition state stabilizer" evidence="11">
    <location>
        <position position="157"/>
    </location>
</feature>
<dbReference type="GO" id="GO:0008311">
    <property type="term" value="F:double-stranded DNA 3'-5' DNA exonuclease activity"/>
    <property type="evidence" value="ECO:0007669"/>
    <property type="project" value="UniProtKB-EC"/>
</dbReference>
<feature type="site" description="Important for catalytic activity" evidence="11">
    <location>
        <position position="218"/>
    </location>
</feature>
<feature type="binding site" evidence="10">
    <location>
        <position position="243"/>
    </location>
    <ligand>
        <name>Mg(2+)</name>
        <dbReference type="ChEBI" id="CHEBI:18420"/>
        <label>1</label>
    </ligand>
</feature>
<dbReference type="Proteomes" id="UP000261420">
    <property type="component" value="Unplaced"/>
</dbReference>
<feature type="domain" description="Endonuclease/exonuclease/phosphatase" evidence="12">
    <location>
        <begin position="22"/>
        <end position="243"/>
    </location>
</feature>
<evidence type="ECO:0000256" key="7">
    <source>
        <dbReference type="ARBA" id="ARBA00022842"/>
    </source>
</evidence>
<feature type="binding site" evidence="10">
    <location>
        <position position="53"/>
    </location>
    <ligand>
        <name>Mg(2+)</name>
        <dbReference type="ChEBI" id="CHEBI:18420"/>
        <label>1</label>
    </ligand>
</feature>
<feature type="binding site" evidence="10">
    <location>
        <position position="24"/>
    </location>
    <ligand>
        <name>Mg(2+)</name>
        <dbReference type="ChEBI" id="CHEBI:18420"/>
        <label>1</label>
    </ligand>
</feature>
<comment type="cofactor">
    <cofactor evidence="10">
        <name>Mg(2+)</name>
        <dbReference type="ChEBI" id="CHEBI:18420"/>
    </cofactor>
    <cofactor evidence="10">
        <name>Mn(2+)</name>
        <dbReference type="ChEBI" id="CHEBI:29035"/>
    </cofactor>
    <text evidence="10">Probably binds two magnesium or manganese ions per subunit.</text>
</comment>
<feature type="binding site" evidence="10">
    <location>
        <position position="157"/>
    </location>
    <ligand>
        <name>Mg(2+)</name>
        <dbReference type="ChEBI" id="CHEBI:18420"/>
        <label>1</label>
    </ligand>
</feature>
<evidence type="ECO:0000256" key="2">
    <source>
        <dbReference type="ARBA" id="ARBA00007092"/>
    </source>
</evidence>
<proteinExistence type="inferred from homology"/>
<evidence type="ECO:0000256" key="11">
    <source>
        <dbReference type="PIRSR" id="PIRSR604808-3"/>
    </source>
</evidence>
<evidence type="ECO:0000259" key="12">
    <source>
        <dbReference type="Pfam" id="PF03372"/>
    </source>
</evidence>
<feature type="active site" evidence="9">
    <location>
        <position position="125"/>
    </location>
</feature>
<dbReference type="InterPro" id="IPR005135">
    <property type="entry name" value="Endo/exonuclease/phosphatase"/>
</dbReference>
<organism evidence="13 14">
    <name type="scientific">Seriola dumerili</name>
    <name type="common">Greater amberjack</name>
    <name type="synonym">Caranx dumerili</name>
    <dbReference type="NCBI Taxonomy" id="41447"/>
    <lineage>
        <taxon>Eukaryota</taxon>
        <taxon>Metazoa</taxon>
        <taxon>Chordata</taxon>
        <taxon>Craniata</taxon>
        <taxon>Vertebrata</taxon>
        <taxon>Euteleostomi</taxon>
        <taxon>Actinopterygii</taxon>
        <taxon>Neopterygii</taxon>
        <taxon>Teleostei</taxon>
        <taxon>Neoteleostei</taxon>
        <taxon>Acanthomorphata</taxon>
        <taxon>Carangaria</taxon>
        <taxon>Carangiformes</taxon>
        <taxon>Carangidae</taxon>
        <taxon>Seriola</taxon>
    </lineage>
</organism>
<keyword evidence="5" id="KW-0227">DNA damage</keyword>
<dbReference type="CDD" id="cd09076">
    <property type="entry name" value="L1-EN"/>
    <property type="match status" value="1"/>
</dbReference>
<evidence type="ECO:0000256" key="10">
    <source>
        <dbReference type="PIRSR" id="PIRSR604808-2"/>
    </source>
</evidence>
<dbReference type="GO" id="GO:0006284">
    <property type="term" value="P:base-excision repair"/>
    <property type="evidence" value="ECO:0007669"/>
    <property type="project" value="TreeGrafter"/>
</dbReference>
<evidence type="ECO:0000256" key="5">
    <source>
        <dbReference type="ARBA" id="ARBA00022763"/>
    </source>
</evidence>
<keyword evidence="8" id="KW-0234">DNA repair</keyword>
<dbReference type="GO" id="GO:0046872">
    <property type="term" value="F:metal ion binding"/>
    <property type="evidence" value="ECO:0007669"/>
    <property type="project" value="UniProtKB-KW"/>
</dbReference>
<dbReference type="EC" id="3.1.11.2" evidence="3"/>
<dbReference type="InterPro" id="IPR004808">
    <property type="entry name" value="AP_endonuc_1"/>
</dbReference>
<dbReference type="Ensembl" id="ENSSDUT00000030774.1">
    <property type="protein sequence ID" value="ENSSDUP00000030250.1"/>
    <property type="gene ID" value="ENSSDUG00000021800.1"/>
</dbReference>
<keyword evidence="10" id="KW-0464">Manganese</keyword>
<feature type="active site" description="Proton acceptor" evidence="9">
    <location>
        <position position="243"/>
    </location>
</feature>
<evidence type="ECO:0000313" key="13">
    <source>
        <dbReference type="Ensembl" id="ENSSDUP00000030250.1"/>
    </source>
</evidence>
<dbReference type="InterPro" id="IPR036691">
    <property type="entry name" value="Endo/exonu/phosph_ase_sf"/>
</dbReference>
<dbReference type="SUPFAM" id="SSF56219">
    <property type="entry name" value="DNase I-like"/>
    <property type="match status" value="1"/>
</dbReference>
<evidence type="ECO:0000256" key="8">
    <source>
        <dbReference type="ARBA" id="ARBA00023204"/>
    </source>
</evidence>
<keyword evidence="6" id="KW-0378">Hydrolase</keyword>
<dbReference type="Gene3D" id="3.60.10.10">
    <property type="entry name" value="Endonuclease/exonuclease/phosphatase"/>
    <property type="match status" value="1"/>
</dbReference>
<evidence type="ECO:0000256" key="3">
    <source>
        <dbReference type="ARBA" id="ARBA00012115"/>
    </source>
</evidence>
<comment type="catalytic activity">
    <reaction evidence="1">
        <text>Exonucleolytic cleavage in the 3'- to 5'-direction to yield nucleoside 5'-phosphates.</text>
        <dbReference type="EC" id="3.1.11.2"/>
    </reaction>
</comment>
<feature type="site" description="Interaction with DNA substrate" evidence="11">
    <location>
        <position position="243"/>
    </location>
</feature>
<dbReference type="OMA" id="EMTIINI"/>
<feature type="binding site" evidence="10">
    <location>
        <position position="155"/>
    </location>
    <ligand>
        <name>Mg(2+)</name>
        <dbReference type="ChEBI" id="CHEBI:18420"/>
        <label>1</label>
    </ligand>
</feature>
<keyword evidence="4 10" id="KW-0479">Metal-binding</keyword>
<accession>A0A3B4VKF1</accession>
<comment type="similarity">
    <text evidence="2">Belongs to the DNA repair enzymes AP/ExoA family.</text>
</comment>
<keyword evidence="7 10" id="KW-0460">Magnesium</keyword>
<evidence type="ECO:0000313" key="14">
    <source>
        <dbReference type="Proteomes" id="UP000261420"/>
    </source>
</evidence>
<feature type="binding site" evidence="10">
    <location>
        <position position="242"/>
    </location>
    <ligand>
        <name>Mg(2+)</name>
        <dbReference type="ChEBI" id="CHEBI:18420"/>
        <label>1</label>
    </ligand>
</feature>
<keyword evidence="14" id="KW-1185">Reference proteome</keyword>
<name>A0A3B4VKF1_SERDU</name>
<dbReference type="Pfam" id="PF03372">
    <property type="entry name" value="Exo_endo_phos"/>
    <property type="match status" value="1"/>
</dbReference>
<dbReference type="PANTHER" id="PTHR22748">
    <property type="entry name" value="AP ENDONUCLEASE"/>
    <property type="match status" value="1"/>
</dbReference>
<sequence>MTMTDLSSSDVGMRSSAVRFTSWNVKGMRGPVKRAKFFAHLKKLKTEIAFLQETHLVTADHMKLRKPWVGQLYHSQFNTKARGTAILICKNVQFSLKESISDPQGRFVIVTGSLFNMQVALACIYAPNWDDASFISRLISALPNMNTHRLIFGGDINCVMDPTLDRSSPKSVFPSKMAHALSTFMNEAGCVDPWRFLFPRNKEFSFFSHVHQSCTRIDYFFIDKTLLPFIKKSECSAIVESDHAPVLLDLGFPLNQAQRPSWRLDSTLLADENFHKRISTAIDNFLLANKSDSVSPSILWETLKVVIRGEIISYTAVSRFYIRAW</sequence>
<dbReference type="GO" id="GO:0003906">
    <property type="term" value="F:DNA-(apurinic or apyrimidinic site) endonuclease activity"/>
    <property type="evidence" value="ECO:0007669"/>
    <property type="project" value="TreeGrafter"/>
</dbReference>
<reference evidence="13" key="2">
    <citation type="submission" date="2025-09" db="UniProtKB">
        <authorList>
            <consortium name="Ensembl"/>
        </authorList>
    </citation>
    <scope>IDENTIFICATION</scope>
</reference>
<dbReference type="GeneTree" id="ENSGT00950000183016"/>
<evidence type="ECO:0000256" key="6">
    <source>
        <dbReference type="ARBA" id="ARBA00022801"/>
    </source>
</evidence>
<dbReference type="GO" id="GO:0005634">
    <property type="term" value="C:nucleus"/>
    <property type="evidence" value="ECO:0007669"/>
    <property type="project" value="TreeGrafter"/>
</dbReference>